<dbReference type="Gene3D" id="1.10.220.120">
    <property type="entry name" value="Sigma-70 factor, region 1.1"/>
    <property type="match status" value="1"/>
</dbReference>
<dbReference type="EMBL" id="LSRS01000007">
    <property type="protein sequence ID" value="KAF1084060.1"/>
    <property type="molecule type" value="Genomic_DNA"/>
</dbReference>
<comment type="subunit">
    <text evidence="6">Interacts transiently with the RNA polymerase catalytic core.</text>
</comment>
<dbReference type="FunFam" id="1.10.10.10:FF:000004">
    <property type="entry name" value="RNA polymerase sigma factor SigA"/>
    <property type="match status" value="1"/>
</dbReference>
<dbReference type="FunFam" id="1.10.601.10:FF:000001">
    <property type="entry name" value="RNA polymerase sigma factor SigA"/>
    <property type="match status" value="1"/>
</dbReference>
<dbReference type="Gene3D" id="1.10.601.10">
    <property type="entry name" value="RNA Polymerase Primary Sigma Factor"/>
    <property type="match status" value="2"/>
</dbReference>
<dbReference type="InterPro" id="IPR042189">
    <property type="entry name" value="RNA_pol_sigma_70_r1_1_sf"/>
</dbReference>
<feature type="region of interest" description="Sigma-70 factor domain-2" evidence="6">
    <location>
        <begin position="139"/>
        <end position="209"/>
    </location>
</feature>
<dbReference type="InterPro" id="IPR013324">
    <property type="entry name" value="RNA_pol_sigma_r3/r4-like"/>
</dbReference>
<comment type="function">
    <text evidence="6">Sigma factors are initiation factors that promote the attachment of RNA polymerase to specific initiation sites and are then released. This sigma factor is the primary sigma factor during exponential growth.</text>
</comment>
<evidence type="ECO:0000256" key="6">
    <source>
        <dbReference type="HAMAP-Rule" id="MF_00963"/>
    </source>
</evidence>
<dbReference type="PANTHER" id="PTHR30603">
    <property type="entry name" value="RNA POLYMERASE SIGMA FACTOR RPO"/>
    <property type="match status" value="1"/>
</dbReference>
<dbReference type="InterPro" id="IPR050239">
    <property type="entry name" value="Sigma-70_RNA_pol_init_factors"/>
</dbReference>
<feature type="region of interest" description="Sigma-70 factor domain-4" evidence="6">
    <location>
        <begin position="307"/>
        <end position="360"/>
    </location>
</feature>
<comment type="subcellular location">
    <subcellularLocation>
        <location evidence="6">Cytoplasm</location>
    </subcellularLocation>
</comment>
<dbReference type="InterPro" id="IPR012760">
    <property type="entry name" value="RNA_pol_sigma_RpoD_C"/>
</dbReference>
<keyword evidence="2 6" id="KW-0805">Transcription regulation</keyword>
<dbReference type="InterPro" id="IPR014284">
    <property type="entry name" value="RNA_pol_sigma-70_dom"/>
</dbReference>
<feature type="domain" description="RNA polymerase sigma-70" evidence="8">
    <location>
        <begin position="332"/>
        <end position="358"/>
    </location>
</feature>
<dbReference type="RefSeq" id="WP_161822997.1">
    <property type="nucleotide sequence ID" value="NZ_LSRS01000007.1"/>
</dbReference>
<evidence type="ECO:0000313" key="10">
    <source>
        <dbReference type="Proteomes" id="UP000798488"/>
    </source>
</evidence>
<dbReference type="Pfam" id="PF03979">
    <property type="entry name" value="Sigma70_r1_1"/>
    <property type="match status" value="1"/>
</dbReference>
<dbReference type="GO" id="GO:0016987">
    <property type="term" value="F:sigma factor activity"/>
    <property type="evidence" value="ECO:0007669"/>
    <property type="project" value="UniProtKB-UniRule"/>
</dbReference>
<dbReference type="HAMAP" id="MF_00963">
    <property type="entry name" value="Sigma70_RpoD_SigA"/>
    <property type="match status" value="1"/>
</dbReference>
<dbReference type="GO" id="GO:0006352">
    <property type="term" value="P:DNA-templated transcription initiation"/>
    <property type="evidence" value="ECO:0007669"/>
    <property type="project" value="UniProtKB-UniRule"/>
</dbReference>
<dbReference type="PRINTS" id="PR00046">
    <property type="entry name" value="SIGMA70FCT"/>
</dbReference>
<evidence type="ECO:0000313" key="9">
    <source>
        <dbReference type="EMBL" id="KAF1084060.1"/>
    </source>
</evidence>
<dbReference type="CDD" id="cd06171">
    <property type="entry name" value="Sigma70_r4"/>
    <property type="match status" value="1"/>
</dbReference>
<dbReference type="PROSITE" id="PS00716">
    <property type="entry name" value="SIGMA70_2"/>
    <property type="match status" value="1"/>
</dbReference>
<dbReference type="GO" id="GO:0005737">
    <property type="term" value="C:cytoplasm"/>
    <property type="evidence" value="ECO:0007669"/>
    <property type="project" value="UniProtKB-SubCell"/>
</dbReference>
<dbReference type="InterPro" id="IPR007630">
    <property type="entry name" value="RNA_pol_sigma70_r4"/>
</dbReference>
<evidence type="ECO:0000259" key="7">
    <source>
        <dbReference type="PROSITE" id="PS00715"/>
    </source>
</evidence>
<keyword evidence="5 6" id="KW-0804">Transcription</keyword>
<dbReference type="NCBIfam" id="NF006666">
    <property type="entry name" value="PRK09210.1"/>
    <property type="match status" value="1"/>
</dbReference>
<dbReference type="PANTHER" id="PTHR30603:SF60">
    <property type="entry name" value="RNA POLYMERASE SIGMA FACTOR RPOD"/>
    <property type="match status" value="1"/>
</dbReference>
<organism evidence="9 10">
    <name type="scientific">Sporotomaculum syntrophicum</name>
    <dbReference type="NCBI Taxonomy" id="182264"/>
    <lineage>
        <taxon>Bacteria</taxon>
        <taxon>Bacillati</taxon>
        <taxon>Bacillota</taxon>
        <taxon>Clostridia</taxon>
        <taxon>Eubacteriales</taxon>
        <taxon>Desulfallaceae</taxon>
        <taxon>Sporotomaculum</taxon>
    </lineage>
</organism>
<dbReference type="NCBIfam" id="TIGR02937">
    <property type="entry name" value="sigma70-ECF"/>
    <property type="match status" value="1"/>
</dbReference>
<dbReference type="InterPro" id="IPR007127">
    <property type="entry name" value="RNA_pol_sigma_70_r1_1"/>
</dbReference>
<dbReference type="FunFam" id="1.10.10.10:FF:000002">
    <property type="entry name" value="RNA polymerase sigma factor SigA"/>
    <property type="match status" value="1"/>
</dbReference>
<dbReference type="AlphaFoldDB" id="A0A9D2WMD1"/>
<sequence length="372" mass="42529">MSRESSRKTQITKDIKDLIEKGKKRGALTYQEVMDSLQGIELTPEQIDDVYEKLSALGIEVVPDVNDIDTINVSSVEEEDNDSGEDVEVDLTIPEGVGIDDPVRMYLKEIGRVPLLTPEREVELAKRMEQGDEEAKRLLAEANLRLVVSIAKRYVGRGMLFLDLIQEGNLGLIKAVEKFDFRKGFKFSTYATWWIRQAITRAIADQARTIRIPVHMVETINKLIRVSRQLLQELGREPLPEEIAKEMGISEDKVREILKIAQEPVSLETPIGEEEDSHLGDFIEDHDARAPAEEASFTLLREQLDDVLTTLTDREQKVLRLRFGLDDGRARTLEEVGQKFGVTRERIRQIEAKTLRKLRHPSRSKKLKDYLD</sequence>
<dbReference type="PROSITE" id="PS00715">
    <property type="entry name" value="SIGMA70_1"/>
    <property type="match status" value="1"/>
</dbReference>
<dbReference type="Pfam" id="PF00140">
    <property type="entry name" value="Sigma70_r1_2"/>
    <property type="match status" value="1"/>
</dbReference>
<evidence type="ECO:0000256" key="3">
    <source>
        <dbReference type="ARBA" id="ARBA00023082"/>
    </source>
</evidence>
<dbReference type="GO" id="GO:0003677">
    <property type="term" value="F:DNA binding"/>
    <property type="evidence" value="ECO:0007669"/>
    <property type="project" value="UniProtKB-UniRule"/>
</dbReference>
<dbReference type="NCBIfam" id="TIGR02393">
    <property type="entry name" value="RpoD_Cterm"/>
    <property type="match status" value="1"/>
</dbReference>
<evidence type="ECO:0000256" key="1">
    <source>
        <dbReference type="ARBA" id="ARBA00022490"/>
    </source>
</evidence>
<protein>
    <recommendedName>
        <fullName evidence="6">RNA polymerase sigma factor SigA</fullName>
    </recommendedName>
</protein>
<dbReference type="InterPro" id="IPR007627">
    <property type="entry name" value="RNA_pol_sigma70_r2"/>
</dbReference>
<feature type="DNA-binding region" description="H-T-H motif" evidence="6">
    <location>
        <begin position="333"/>
        <end position="352"/>
    </location>
</feature>
<evidence type="ECO:0000256" key="2">
    <source>
        <dbReference type="ARBA" id="ARBA00023015"/>
    </source>
</evidence>
<reference evidence="9" key="1">
    <citation type="submission" date="2016-02" db="EMBL/GenBank/DDBJ databases">
        <title>Draft Genome Sequence of Sporotomaculum syntrophicum Strain FB, a Syntrophic Benzoate Degrader.</title>
        <authorList>
            <person name="Nobu M.K."/>
            <person name="Narihiro T."/>
            <person name="Qiu Y.-L."/>
            <person name="Ohashi A."/>
            <person name="Liu W.-T."/>
            <person name="Yuji S."/>
        </authorList>
    </citation>
    <scope>NUCLEOTIDE SEQUENCE</scope>
    <source>
        <strain evidence="9">FB</strain>
    </source>
</reference>
<dbReference type="InterPro" id="IPR009042">
    <property type="entry name" value="RNA_pol_sigma70_r1_2"/>
</dbReference>
<dbReference type="InterPro" id="IPR036388">
    <property type="entry name" value="WH-like_DNA-bd_sf"/>
</dbReference>
<dbReference type="Pfam" id="PF04545">
    <property type="entry name" value="Sigma70_r4"/>
    <property type="match status" value="1"/>
</dbReference>
<feature type="short sequence motif" description="Interaction with polymerase core subunit RpoC" evidence="6">
    <location>
        <begin position="163"/>
        <end position="166"/>
    </location>
</feature>
<name>A0A9D2WMD1_9FIRM</name>
<evidence type="ECO:0000256" key="4">
    <source>
        <dbReference type="ARBA" id="ARBA00023125"/>
    </source>
</evidence>
<dbReference type="OrthoDB" id="9809557at2"/>
<comment type="caution">
    <text evidence="9">The sequence shown here is derived from an EMBL/GenBank/DDBJ whole genome shotgun (WGS) entry which is preliminary data.</text>
</comment>
<keyword evidence="4 6" id="KW-0238">DNA-binding</keyword>
<evidence type="ECO:0000256" key="5">
    <source>
        <dbReference type="ARBA" id="ARBA00023163"/>
    </source>
</evidence>
<dbReference type="Pfam" id="PF04542">
    <property type="entry name" value="Sigma70_r2"/>
    <property type="match status" value="1"/>
</dbReference>
<keyword evidence="3 6" id="KW-0731">Sigma factor</keyword>
<keyword evidence="1 6" id="KW-0963">Cytoplasm</keyword>
<dbReference type="InterPro" id="IPR028630">
    <property type="entry name" value="Sigma70_RpoD"/>
</dbReference>
<dbReference type="InterPro" id="IPR007624">
    <property type="entry name" value="RNA_pol_sigma70_r3"/>
</dbReference>
<accession>A0A9D2WMD1</accession>
<feature type="domain" description="RNA polymerase sigma-70" evidence="7">
    <location>
        <begin position="163"/>
        <end position="176"/>
    </location>
</feature>
<feature type="region of interest" description="Sigma-70 factor domain-3" evidence="6">
    <location>
        <begin position="218"/>
        <end position="294"/>
    </location>
</feature>
<proteinExistence type="inferred from homology"/>
<dbReference type="Pfam" id="PF04539">
    <property type="entry name" value="Sigma70_r3"/>
    <property type="match status" value="1"/>
</dbReference>
<dbReference type="InterPro" id="IPR000943">
    <property type="entry name" value="RNA_pol_sigma70"/>
</dbReference>
<dbReference type="Gene3D" id="1.10.10.10">
    <property type="entry name" value="Winged helix-like DNA-binding domain superfamily/Winged helix DNA-binding domain"/>
    <property type="match status" value="2"/>
</dbReference>
<keyword evidence="10" id="KW-1185">Reference proteome</keyword>
<dbReference type="Proteomes" id="UP000798488">
    <property type="component" value="Unassembled WGS sequence"/>
</dbReference>
<comment type="similarity">
    <text evidence="6">Belongs to the sigma-70 factor family. RpoD/SigA subfamily.</text>
</comment>
<dbReference type="SUPFAM" id="SSF88946">
    <property type="entry name" value="Sigma2 domain of RNA polymerase sigma factors"/>
    <property type="match status" value="1"/>
</dbReference>
<dbReference type="InterPro" id="IPR013325">
    <property type="entry name" value="RNA_pol_sigma_r2"/>
</dbReference>
<dbReference type="SUPFAM" id="SSF88659">
    <property type="entry name" value="Sigma3 and sigma4 domains of RNA polymerase sigma factors"/>
    <property type="match status" value="2"/>
</dbReference>
<gene>
    <name evidence="6 9" type="primary">sigA</name>
    <name evidence="9" type="ORF">SPSYN_02712</name>
</gene>
<evidence type="ECO:0000259" key="8">
    <source>
        <dbReference type="PROSITE" id="PS00716"/>
    </source>
</evidence>